<reference evidence="3 4" key="1">
    <citation type="submission" date="2025-04" db="UniProtKB">
        <authorList>
            <consortium name="RefSeq"/>
        </authorList>
    </citation>
    <scope>IDENTIFICATION</scope>
    <source>
        <tissue evidence="3 4">Whole body</tissue>
    </source>
</reference>
<accession>A0AAJ7WDH2</accession>
<keyword evidence="1" id="KW-0732">Signal</keyword>
<gene>
    <name evidence="3 4" type="primary">LOC108627445</name>
</gene>
<evidence type="ECO:0000313" key="3">
    <source>
        <dbReference type="RefSeq" id="XP_026671410.1"/>
    </source>
</evidence>
<dbReference type="KEGG" id="ccal:108627445"/>
<dbReference type="AlphaFoldDB" id="A0AAJ7WDH2"/>
<dbReference type="GeneID" id="108627445"/>
<evidence type="ECO:0000313" key="2">
    <source>
        <dbReference type="Proteomes" id="UP000694925"/>
    </source>
</evidence>
<evidence type="ECO:0000313" key="4">
    <source>
        <dbReference type="RefSeq" id="XP_026671411.1"/>
    </source>
</evidence>
<proteinExistence type="predicted"/>
<dbReference type="RefSeq" id="XP_026671411.1">
    <property type="nucleotide sequence ID" value="XM_026815610.1"/>
</dbReference>
<sequence>MRITCVLLGLSLLVAYARASPVVKRETESDDLSPLNEVYLVEADDDQAVDGERSDRDKRKIGVVKLGISNGIINFVFGKLDSFIDSKTKALSDLDEANKIKNAAFGIDAKQSATSKFISELIAQKIQAASGSVGPVLHSAQTFFSNAKQGLIGAAASKLAPLSSIVSGLSAGSASKTDSHDSSSGGAFGGSTGQILANVLSSKLGSLSSLSQSSNGGSSHNSGPSSESGVGVNLGAYANVGGGYPTTTENIPEFDRTKVSLDIPAQAFGTGFTVVTNISKILSSLILNSARRTQTVLEVFKPFFRGSFAIKGLPSDNPH</sequence>
<feature type="chain" id="PRO_5044709612" evidence="1">
    <location>
        <begin position="20"/>
        <end position="319"/>
    </location>
</feature>
<keyword evidence="2" id="KW-1185">Reference proteome</keyword>
<name>A0AAJ7WDH2_9HYME</name>
<organism evidence="2 3">
    <name type="scientific">Ceratina calcarata</name>
    <dbReference type="NCBI Taxonomy" id="156304"/>
    <lineage>
        <taxon>Eukaryota</taxon>
        <taxon>Metazoa</taxon>
        <taxon>Ecdysozoa</taxon>
        <taxon>Arthropoda</taxon>
        <taxon>Hexapoda</taxon>
        <taxon>Insecta</taxon>
        <taxon>Pterygota</taxon>
        <taxon>Neoptera</taxon>
        <taxon>Endopterygota</taxon>
        <taxon>Hymenoptera</taxon>
        <taxon>Apocrita</taxon>
        <taxon>Aculeata</taxon>
        <taxon>Apoidea</taxon>
        <taxon>Anthophila</taxon>
        <taxon>Apidae</taxon>
        <taxon>Ceratina</taxon>
        <taxon>Zadontomerus</taxon>
    </lineage>
</organism>
<feature type="signal peptide" evidence="1">
    <location>
        <begin position="1"/>
        <end position="19"/>
    </location>
</feature>
<dbReference type="RefSeq" id="XP_026671410.1">
    <property type="nucleotide sequence ID" value="XM_026815609.1"/>
</dbReference>
<dbReference type="Proteomes" id="UP000694925">
    <property type="component" value="Unplaced"/>
</dbReference>
<evidence type="ECO:0000256" key="1">
    <source>
        <dbReference type="SAM" id="SignalP"/>
    </source>
</evidence>
<protein>
    <submittedName>
        <fullName evidence="3 4">Uncharacterized protein LOC108627445 isoform X1</fullName>
    </submittedName>
</protein>